<dbReference type="PANTHER" id="PTHR22748:SF4">
    <property type="entry name" value="DNA-(APURINIC OR APYRIMIDINIC SITE) ENDONUCLEASE 2"/>
    <property type="match status" value="1"/>
</dbReference>
<feature type="domain" description="Endonuclease/exonuclease/phosphatase" evidence="8">
    <location>
        <begin position="9"/>
        <end position="112"/>
    </location>
</feature>
<name>A0A2G8K451_STIJA</name>
<evidence type="ECO:0000256" key="7">
    <source>
        <dbReference type="ARBA" id="ARBA00022842"/>
    </source>
</evidence>
<comment type="caution">
    <text evidence="9">The sequence shown here is derived from an EMBL/GenBank/DDBJ whole genome shotgun (WGS) entry which is preliminary data.</text>
</comment>
<evidence type="ECO:0000256" key="5">
    <source>
        <dbReference type="ARBA" id="ARBA00022723"/>
    </source>
</evidence>
<comment type="cofactor">
    <cofactor evidence="2">
        <name>Mg(2+)</name>
        <dbReference type="ChEBI" id="CHEBI:18420"/>
    </cofactor>
</comment>
<dbReference type="GO" id="GO:0005634">
    <property type="term" value="C:nucleus"/>
    <property type="evidence" value="ECO:0007669"/>
    <property type="project" value="TreeGrafter"/>
</dbReference>
<dbReference type="GO" id="GO:0008081">
    <property type="term" value="F:phosphoric diester hydrolase activity"/>
    <property type="evidence" value="ECO:0007669"/>
    <property type="project" value="TreeGrafter"/>
</dbReference>
<proteinExistence type="inferred from homology"/>
<evidence type="ECO:0000259" key="8">
    <source>
        <dbReference type="Pfam" id="PF03372"/>
    </source>
</evidence>
<dbReference type="InterPro" id="IPR004808">
    <property type="entry name" value="AP_endonuc_1"/>
</dbReference>
<organism evidence="9 10">
    <name type="scientific">Stichopus japonicus</name>
    <name type="common">Sea cucumber</name>
    <dbReference type="NCBI Taxonomy" id="307972"/>
    <lineage>
        <taxon>Eukaryota</taxon>
        <taxon>Metazoa</taxon>
        <taxon>Echinodermata</taxon>
        <taxon>Eleutherozoa</taxon>
        <taxon>Echinozoa</taxon>
        <taxon>Holothuroidea</taxon>
        <taxon>Aspidochirotacea</taxon>
        <taxon>Aspidochirotida</taxon>
        <taxon>Stichopodidae</taxon>
        <taxon>Apostichopus</taxon>
    </lineage>
</organism>
<evidence type="ECO:0000313" key="9">
    <source>
        <dbReference type="EMBL" id="PIK42778.1"/>
    </source>
</evidence>
<dbReference type="InterPro" id="IPR005135">
    <property type="entry name" value="Endo/exonuclease/phosphatase"/>
</dbReference>
<keyword evidence="6" id="KW-0378">Hydrolase</keyword>
<dbReference type="GO" id="GO:0003906">
    <property type="term" value="F:DNA-(apurinic or apyrimidinic site) endonuclease activity"/>
    <property type="evidence" value="ECO:0007669"/>
    <property type="project" value="TreeGrafter"/>
</dbReference>
<dbReference type="Pfam" id="PF03372">
    <property type="entry name" value="Exo_endo_phos"/>
    <property type="match status" value="1"/>
</dbReference>
<dbReference type="AlphaFoldDB" id="A0A2G8K451"/>
<evidence type="ECO:0000313" key="10">
    <source>
        <dbReference type="Proteomes" id="UP000230750"/>
    </source>
</evidence>
<dbReference type="GO" id="GO:0046872">
    <property type="term" value="F:metal ion binding"/>
    <property type="evidence" value="ECO:0007669"/>
    <property type="project" value="UniProtKB-KW"/>
</dbReference>
<gene>
    <name evidence="9" type="ORF">BSL78_20352</name>
</gene>
<dbReference type="EMBL" id="MRZV01000904">
    <property type="protein sequence ID" value="PIK42778.1"/>
    <property type="molecule type" value="Genomic_DNA"/>
</dbReference>
<evidence type="ECO:0000256" key="3">
    <source>
        <dbReference type="ARBA" id="ARBA00007092"/>
    </source>
</evidence>
<comment type="similarity">
    <text evidence="3">Belongs to the DNA repair enzymes AP/ExoA family.</text>
</comment>
<keyword evidence="5" id="KW-0479">Metal-binding</keyword>
<keyword evidence="7" id="KW-0460">Magnesium</keyword>
<dbReference type="STRING" id="307972.A0A2G8K451"/>
<keyword evidence="10" id="KW-1185">Reference proteome</keyword>
<protein>
    <recommendedName>
        <fullName evidence="4">exodeoxyribonuclease III</fullName>
        <ecNumber evidence="4">3.1.11.2</ecNumber>
    </recommendedName>
</protein>
<dbReference type="EC" id="3.1.11.2" evidence="4"/>
<evidence type="ECO:0000256" key="4">
    <source>
        <dbReference type="ARBA" id="ARBA00012115"/>
    </source>
</evidence>
<dbReference type="Gene3D" id="3.60.10.10">
    <property type="entry name" value="Endonuclease/exonuclease/phosphatase"/>
    <property type="match status" value="1"/>
</dbReference>
<evidence type="ECO:0000256" key="6">
    <source>
        <dbReference type="ARBA" id="ARBA00022801"/>
    </source>
</evidence>
<sequence>MTPDTLSLVTLNVNGMRGTPKRRRILQFCKLLQVDVVLLQETHISCESDVHLWSLEWGGGLYASFGSGASCGTVILVSPKLCHCVGKVEKDHEGRVVCIHLRLTRGGCLYWHKPDGTVSSRLDRFYAPRKFPRSRCSIISCPLSDHDAVVLRLQLPESFHVEKGLWRLNTEIVKEQNFKEQFVEKYRGWQSLKPAFPNALVWWDEVKSLIKQFAIRYCVERAHQRRFKFHSLCNRARDGSHRLICMHLECFSMRNCTEPECVPESSLLRRTRSPLFVFTGTTPSLWLTAE</sequence>
<dbReference type="GO" id="GO:0008311">
    <property type="term" value="F:double-stranded DNA 3'-5' DNA exonuclease activity"/>
    <property type="evidence" value="ECO:0007669"/>
    <property type="project" value="UniProtKB-EC"/>
</dbReference>
<accession>A0A2G8K451</accession>
<dbReference type="OrthoDB" id="416119at2759"/>
<dbReference type="PANTHER" id="PTHR22748">
    <property type="entry name" value="AP ENDONUCLEASE"/>
    <property type="match status" value="1"/>
</dbReference>
<comment type="catalytic activity">
    <reaction evidence="1">
        <text>Exonucleolytic cleavage in the 3'- to 5'-direction to yield nucleoside 5'-phosphates.</text>
        <dbReference type="EC" id="3.1.11.2"/>
    </reaction>
</comment>
<reference evidence="9 10" key="1">
    <citation type="journal article" date="2017" name="PLoS Biol.">
        <title>The sea cucumber genome provides insights into morphological evolution and visceral regeneration.</title>
        <authorList>
            <person name="Zhang X."/>
            <person name="Sun L."/>
            <person name="Yuan J."/>
            <person name="Sun Y."/>
            <person name="Gao Y."/>
            <person name="Zhang L."/>
            <person name="Li S."/>
            <person name="Dai H."/>
            <person name="Hamel J.F."/>
            <person name="Liu C."/>
            <person name="Yu Y."/>
            <person name="Liu S."/>
            <person name="Lin W."/>
            <person name="Guo K."/>
            <person name="Jin S."/>
            <person name="Xu P."/>
            <person name="Storey K.B."/>
            <person name="Huan P."/>
            <person name="Zhang T."/>
            <person name="Zhou Y."/>
            <person name="Zhang J."/>
            <person name="Lin C."/>
            <person name="Li X."/>
            <person name="Xing L."/>
            <person name="Huo D."/>
            <person name="Sun M."/>
            <person name="Wang L."/>
            <person name="Mercier A."/>
            <person name="Li F."/>
            <person name="Yang H."/>
            <person name="Xiang J."/>
        </authorList>
    </citation>
    <scope>NUCLEOTIDE SEQUENCE [LARGE SCALE GENOMIC DNA]</scope>
    <source>
        <strain evidence="9">Shaxun</strain>
        <tissue evidence="9">Muscle</tissue>
    </source>
</reference>
<evidence type="ECO:0000256" key="2">
    <source>
        <dbReference type="ARBA" id="ARBA00001946"/>
    </source>
</evidence>
<dbReference type="Proteomes" id="UP000230750">
    <property type="component" value="Unassembled WGS sequence"/>
</dbReference>
<dbReference type="GO" id="GO:0006284">
    <property type="term" value="P:base-excision repair"/>
    <property type="evidence" value="ECO:0007669"/>
    <property type="project" value="TreeGrafter"/>
</dbReference>
<evidence type="ECO:0000256" key="1">
    <source>
        <dbReference type="ARBA" id="ARBA00000493"/>
    </source>
</evidence>
<dbReference type="InterPro" id="IPR036691">
    <property type="entry name" value="Endo/exonu/phosph_ase_sf"/>
</dbReference>
<dbReference type="SUPFAM" id="SSF56219">
    <property type="entry name" value="DNase I-like"/>
    <property type="match status" value="1"/>
</dbReference>